<dbReference type="InterPro" id="IPR006626">
    <property type="entry name" value="PbH1"/>
</dbReference>
<organism evidence="3 4">
    <name type="scientific">Plantactinospora siamensis</name>
    <dbReference type="NCBI Taxonomy" id="555372"/>
    <lineage>
        <taxon>Bacteria</taxon>
        <taxon>Bacillati</taxon>
        <taxon>Actinomycetota</taxon>
        <taxon>Actinomycetes</taxon>
        <taxon>Micromonosporales</taxon>
        <taxon>Micromonosporaceae</taxon>
        <taxon>Plantactinospora</taxon>
    </lineage>
</organism>
<dbReference type="InterPro" id="IPR011050">
    <property type="entry name" value="Pectin_lyase_fold/virulence"/>
</dbReference>
<dbReference type="PANTHER" id="PTHR22990">
    <property type="entry name" value="F-BOX ONLY PROTEIN"/>
    <property type="match status" value="1"/>
</dbReference>
<feature type="domain" description="Periplasmic copper-binding protein NosD beta helix" evidence="2">
    <location>
        <begin position="229"/>
        <end position="373"/>
    </location>
</feature>
<dbReference type="Gene3D" id="2.160.20.10">
    <property type="entry name" value="Single-stranded right-handed beta-helix, Pectin lyase-like"/>
    <property type="match status" value="2"/>
</dbReference>
<protein>
    <submittedName>
        <fullName evidence="3">Right-handed parallel beta-helix repeat-containing protein</fullName>
    </submittedName>
</protein>
<dbReference type="RefSeq" id="WP_377341008.1">
    <property type="nucleotide sequence ID" value="NZ_JBHLUE010000016.1"/>
</dbReference>
<dbReference type="SMART" id="SM00710">
    <property type="entry name" value="PbH1"/>
    <property type="match status" value="10"/>
</dbReference>
<dbReference type="Pfam" id="PF05048">
    <property type="entry name" value="NosD"/>
    <property type="match status" value="1"/>
</dbReference>
<dbReference type="SUPFAM" id="SSF51126">
    <property type="entry name" value="Pectin lyase-like"/>
    <property type="match status" value="1"/>
</dbReference>
<dbReference type="InterPro" id="IPR051550">
    <property type="entry name" value="SCF-Subunits/Alg-Epimerases"/>
</dbReference>
<reference evidence="3 4" key="1">
    <citation type="submission" date="2024-09" db="EMBL/GenBank/DDBJ databases">
        <authorList>
            <person name="Sun Q."/>
            <person name="Mori K."/>
        </authorList>
    </citation>
    <scope>NUCLEOTIDE SEQUENCE [LARGE SCALE GENOMIC DNA]</scope>
    <source>
        <strain evidence="3 4">TBRC 2205</strain>
    </source>
</reference>
<dbReference type="Proteomes" id="UP001589894">
    <property type="component" value="Unassembled WGS sequence"/>
</dbReference>
<accession>A0ABV6P047</accession>
<comment type="caution">
    <text evidence="3">The sequence shown here is derived from an EMBL/GenBank/DDBJ whole genome shotgun (WGS) entry which is preliminary data.</text>
</comment>
<proteinExistence type="predicted"/>
<gene>
    <name evidence="3" type="ORF">ACFFHU_19935</name>
</gene>
<name>A0ABV6P047_9ACTN</name>
<evidence type="ECO:0000313" key="3">
    <source>
        <dbReference type="EMBL" id="MFC0566396.1"/>
    </source>
</evidence>
<evidence type="ECO:0000313" key="4">
    <source>
        <dbReference type="Proteomes" id="UP001589894"/>
    </source>
</evidence>
<dbReference type="EMBL" id="JBHLUE010000016">
    <property type="protein sequence ID" value="MFC0566396.1"/>
    <property type="molecule type" value="Genomic_DNA"/>
</dbReference>
<sequence>MGQTWDARQCGLVGDGATNDQPALAELVDRLGAGYAADGIPRVIHCPPGVYAIRDAGTVWRSGVSLVGSGIGVTRFVLSNPGDRSQPVPLAYFTTVQHGASRENHIADCTFAGFEIDGSGVVMDDYNYLAKGLGLQYVRRGRFRDLWIHDTGATGLGCDFLQDTVIDAVVAERCGRLDNGRQMGGAGIGIGIGGWGPSERLTATACSTLGNGTNGIFVELQKDYWPPPRGIRIIGCHAEGNRYGISDWGADGLIVSACTMLGNRVAGYDVSTHGTAGVAGRGGIVTDCVMDGNVSSGVSFGGGTGPYLIRGNRISGNGRYGFRLHDIGSPQQPPIREIVLDGNDIWGNGLSGIQLDAASTDLTLVGNRIRSNGRRAGPAAAGQGPDVRYGQLSMTDSSADWAPDAHFGKELVVDGRTAMVMSNDRNRLTLTPIRAGLPTAWTGEAWPEPDPDGGPPPDGAGYRLLGPPPHRAGVTVAGRTTGLTMRNNRVWDGLEPKTQTEGIWVTGQGLCRNAAVEDNDLAGNRDVAILLDTPAEGGRWARNHGCDDG</sequence>
<evidence type="ECO:0000259" key="2">
    <source>
        <dbReference type="Pfam" id="PF05048"/>
    </source>
</evidence>
<dbReference type="InterPro" id="IPR007742">
    <property type="entry name" value="NosD_dom"/>
</dbReference>
<evidence type="ECO:0000256" key="1">
    <source>
        <dbReference type="ARBA" id="ARBA00022737"/>
    </source>
</evidence>
<dbReference type="InterPro" id="IPR012334">
    <property type="entry name" value="Pectin_lyas_fold"/>
</dbReference>
<keyword evidence="1" id="KW-0677">Repeat</keyword>
<dbReference type="PANTHER" id="PTHR22990:SF15">
    <property type="entry name" value="F-BOX ONLY PROTEIN 10"/>
    <property type="match status" value="1"/>
</dbReference>
<keyword evidence="4" id="KW-1185">Reference proteome</keyword>